<dbReference type="SMART" id="SM00530">
    <property type="entry name" value="HTH_XRE"/>
    <property type="match status" value="1"/>
</dbReference>
<evidence type="ECO:0000313" key="2">
    <source>
        <dbReference type="EMBL" id="VVN83262.1"/>
    </source>
</evidence>
<dbReference type="Gene3D" id="1.10.260.40">
    <property type="entry name" value="lambda repressor-like DNA-binding domains"/>
    <property type="match status" value="1"/>
</dbReference>
<dbReference type="EMBL" id="CABVHQ010000008">
    <property type="protein sequence ID" value="VVN83262.1"/>
    <property type="molecule type" value="Genomic_DNA"/>
</dbReference>
<organism evidence="2 3">
    <name type="scientific">Pseudomonas fluorescens</name>
    <dbReference type="NCBI Taxonomy" id="294"/>
    <lineage>
        <taxon>Bacteria</taxon>
        <taxon>Pseudomonadati</taxon>
        <taxon>Pseudomonadota</taxon>
        <taxon>Gammaproteobacteria</taxon>
        <taxon>Pseudomonadales</taxon>
        <taxon>Pseudomonadaceae</taxon>
        <taxon>Pseudomonas</taxon>
    </lineage>
</organism>
<dbReference type="PROSITE" id="PS50943">
    <property type="entry name" value="HTH_CROC1"/>
    <property type="match status" value="1"/>
</dbReference>
<reference evidence="2 3" key="1">
    <citation type="submission" date="2019-09" db="EMBL/GenBank/DDBJ databases">
        <authorList>
            <person name="Chandra G."/>
            <person name="Truman W A."/>
        </authorList>
    </citation>
    <scope>NUCLEOTIDE SEQUENCE [LARGE SCALE GENOMIC DNA]</scope>
    <source>
        <strain evidence="2">PS691</strain>
    </source>
</reference>
<feature type="domain" description="HTH cro/C1-type" evidence="1">
    <location>
        <begin position="8"/>
        <end position="61"/>
    </location>
</feature>
<dbReference type="CDD" id="cd00093">
    <property type="entry name" value="HTH_XRE"/>
    <property type="match status" value="1"/>
</dbReference>
<gene>
    <name evidence="2" type="ORF">PS691_01266</name>
</gene>
<dbReference type="AlphaFoldDB" id="A0A5E7AUA9"/>
<dbReference type="OrthoDB" id="3196789at2"/>
<dbReference type="InterPro" id="IPR010982">
    <property type="entry name" value="Lambda_DNA-bd_dom_sf"/>
</dbReference>
<sequence length="113" mass="12264">MKTFGNRLKEERTALGLSQQELGALGGVLANAQSKYEKGSRFPRADYLTAIAIGGVDVLYLLTGKKSRFQEALPDEETQVIANYRRLNQGDRNAIARLASSLAEFSAPGNSDS</sequence>
<proteinExistence type="predicted"/>
<dbReference type="SUPFAM" id="SSF47413">
    <property type="entry name" value="lambda repressor-like DNA-binding domains"/>
    <property type="match status" value="1"/>
</dbReference>
<accession>A0A5E7AUA9</accession>
<evidence type="ECO:0000259" key="1">
    <source>
        <dbReference type="PROSITE" id="PS50943"/>
    </source>
</evidence>
<name>A0A5E7AUA9_PSEFL</name>
<evidence type="ECO:0000313" key="3">
    <source>
        <dbReference type="Proteomes" id="UP000337909"/>
    </source>
</evidence>
<dbReference type="RefSeq" id="WP_150641347.1">
    <property type="nucleotide sequence ID" value="NZ_CABVHQ010000008.1"/>
</dbReference>
<dbReference type="GO" id="GO:0003677">
    <property type="term" value="F:DNA binding"/>
    <property type="evidence" value="ECO:0007669"/>
    <property type="project" value="InterPro"/>
</dbReference>
<protein>
    <recommendedName>
        <fullName evidence="1">HTH cro/C1-type domain-containing protein</fullName>
    </recommendedName>
</protein>
<dbReference type="InterPro" id="IPR001387">
    <property type="entry name" value="Cro/C1-type_HTH"/>
</dbReference>
<dbReference type="Proteomes" id="UP000337909">
    <property type="component" value="Unassembled WGS sequence"/>
</dbReference>